<reference evidence="2" key="2">
    <citation type="submission" date="2020-09" db="EMBL/GenBank/DDBJ databases">
        <authorList>
            <person name="Sun Q."/>
            <person name="Zhou Y."/>
        </authorList>
    </citation>
    <scope>NUCLEOTIDE SEQUENCE</scope>
    <source>
        <strain evidence="2">CGMCC 1.12360</strain>
    </source>
</reference>
<dbReference type="EMBL" id="BMEV01000132">
    <property type="protein sequence ID" value="GFZ92170.1"/>
    <property type="molecule type" value="Genomic_DNA"/>
</dbReference>
<feature type="transmembrane region" description="Helical" evidence="1">
    <location>
        <begin position="6"/>
        <end position="25"/>
    </location>
</feature>
<comment type="caution">
    <text evidence="2">The sequence shown here is derived from an EMBL/GenBank/DDBJ whole genome shotgun (WGS) entry which is preliminary data.</text>
</comment>
<accession>A0A8J2TU37</accession>
<keyword evidence="3" id="KW-1185">Reference proteome</keyword>
<keyword evidence="1" id="KW-0472">Membrane</keyword>
<protein>
    <submittedName>
        <fullName evidence="2">Uncharacterized protein</fullName>
    </submittedName>
</protein>
<evidence type="ECO:0000313" key="2">
    <source>
        <dbReference type="EMBL" id="GFZ92170.1"/>
    </source>
</evidence>
<organism evidence="2 3">
    <name type="scientific">Compostibacillus humi</name>
    <dbReference type="NCBI Taxonomy" id="1245525"/>
    <lineage>
        <taxon>Bacteria</taxon>
        <taxon>Bacillati</taxon>
        <taxon>Bacillota</taxon>
        <taxon>Bacilli</taxon>
        <taxon>Bacillales</taxon>
        <taxon>Bacillaceae</taxon>
        <taxon>Compostibacillus</taxon>
    </lineage>
</organism>
<keyword evidence="1" id="KW-0812">Transmembrane</keyword>
<reference evidence="2" key="1">
    <citation type="journal article" date="2014" name="Int. J. Syst. Evol. Microbiol.">
        <title>Complete genome sequence of Corynebacterium casei LMG S-19264T (=DSM 44701T), isolated from a smear-ripened cheese.</title>
        <authorList>
            <consortium name="US DOE Joint Genome Institute (JGI-PGF)"/>
            <person name="Walter F."/>
            <person name="Albersmeier A."/>
            <person name="Kalinowski J."/>
            <person name="Ruckert C."/>
        </authorList>
    </citation>
    <scope>NUCLEOTIDE SEQUENCE</scope>
    <source>
        <strain evidence="2">CGMCC 1.12360</strain>
    </source>
</reference>
<dbReference type="AlphaFoldDB" id="A0A8J2TU37"/>
<dbReference type="Proteomes" id="UP000602050">
    <property type="component" value="Unassembled WGS sequence"/>
</dbReference>
<feature type="transmembrane region" description="Helical" evidence="1">
    <location>
        <begin position="64"/>
        <end position="83"/>
    </location>
</feature>
<keyword evidence="1" id="KW-1133">Transmembrane helix</keyword>
<evidence type="ECO:0000313" key="3">
    <source>
        <dbReference type="Proteomes" id="UP000602050"/>
    </source>
</evidence>
<dbReference type="RefSeq" id="WP_188393491.1">
    <property type="nucleotide sequence ID" value="NZ_BMEV01000132.1"/>
</dbReference>
<gene>
    <name evidence="2" type="ORF">GCM10010978_33050</name>
</gene>
<sequence>MNYGLLTWLVIAALFVAAILTLMIFKEEERKMKKYEEEGDTAEGELERSIKYEKTSLTLNIRNLTWIYVIVIIGSIVALGVYFL</sequence>
<name>A0A8J2TU37_9BACI</name>
<proteinExistence type="predicted"/>
<evidence type="ECO:0000256" key="1">
    <source>
        <dbReference type="SAM" id="Phobius"/>
    </source>
</evidence>